<dbReference type="PANTHER" id="PTHR12903">
    <property type="entry name" value="MITOCHONDRIAL RIBOSOMAL PROTEIN L24"/>
    <property type="match status" value="1"/>
</dbReference>
<dbReference type="SUPFAM" id="SSF50104">
    <property type="entry name" value="Translation proteins SH3-like domain"/>
    <property type="match status" value="1"/>
</dbReference>
<organism evidence="7 8">
    <name type="scientific">SAR86 cluster bacterium</name>
    <dbReference type="NCBI Taxonomy" id="2030880"/>
    <lineage>
        <taxon>Bacteria</taxon>
        <taxon>Pseudomonadati</taxon>
        <taxon>Pseudomonadota</taxon>
        <taxon>Gammaproteobacteria</taxon>
        <taxon>SAR86 cluster</taxon>
    </lineage>
</organism>
<evidence type="ECO:0000256" key="4">
    <source>
        <dbReference type="ARBA" id="ARBA00035206"/>
    </source>
</evidence>
<dbReference type="GO" id="GO:0019843">
    <property type="term" value="F:rRNA binding"/>
    <property type="evidence" value="ECO:0007669"/>
    <property type="project" value="UniProtKB-UniRule"/>
</dbReference>
<keyword evidence="2 5" id="KW-0689">Ribosomal protein</keyword>
<name>A0A838YQH6_9GAMM</name>
<dbReference type="HAMAP" id="MF_01326_B">
    <property type="entry name" value="Ribosomal_uL24_B"/>
    <property type="match status" value="1"/>
</dbReference>
<evidence type="ECO:0000256" key="5">
    <source>
        <dbReference type="HAMAP-Rule" id="MF_01326"/>
    </source>
</evidence>
<dbReference type="InterPro" id="IPR041988">
    <property type="entry name" value="Ribosomal_uL24_KOW"/>
</dbReference>
<dbReference type="InterPro" id="IPR003256">
    <property type="entry name" value="Ribosomal_uL24"/>
</dbReference>
<dbReference type="Pfam" id="PF00467">
    <property type="entry name" value="KOW"/>
    <property type="match status" value="1"/>
</dbReference>
<dbReference type="InterPro" id="IPR005824">
    <property type="entry name" value="KOW"/>
</dbReference>
<keyword evidence="3 5" id="KW-0687">Ribonucleoprotein</keyword>
<comment type="function">
    <text evidence="5">One of the proteins that surrounds the polypeptide exit tunnel on the outside of the subunit.</text>
</comment>
<dbReference type="Gene3D" id="2.30.30.30">
    <property type="match status" value="1"/>
</dbReference>
<protein>
    <recommendedName>
        <fullName evidence="4 5">Large ribosomal subunit protein uL24</fullName>
    </recommendedName>
</protein>
<evidence type="ECO:0000256" key="3">
    <source>
        <dbReference type="ARBA" id="ARBA00023274"/>
    </source>
</evidence>
<dbReference type="GO" id="GO:0003735">
    <property type="term" value="F:structural constituent of ribosome"/>
    <property type="evidence" value="ECO:0007669"/>
    <property type="project" value="InterPro"/>
</dbReference>
<dbReference type="InterPro" id="IPR014722">
    <property type="entry name" value="Rib_uL2_dom2"/>
</dbReference>
<dbReference type="GO" id="GO:1990904">
    <property type="term" value="C:ribonucleoprotein complex"/>
    <property type="evidence" value="ECO:0007669"/>
    <property type="project" value="UniProtKB-KW"/>
</dbReference>
<dbReference type="Proteomes" id="UP000585327">
    <property type="component" value="Unassembled WGS sequence"/>
</dbReference>
<comment type="similarity">
    <text evidence="1 5">Belongs to the universal ribosomal protein uL24 family.</text>
</comment>
<dbReference type="AlphaFoldDB" id="A0A838YQH6"/>
<evidence type="ECO:0000259" key="6">
    <source>
        <dbReference type="SMART" id="SM00739"/>
    </source>
</evidence>
<proteinExistence type="inferred from homology"/>
<comment type="caution">
    <text evidence="7">The sequence shown here is derived from an EMBL/GenBank/DDBJ whole genome shotgun (WGS) entry which is preliminary data.</text>
</comment>
<evidence type="ECO:0000313" key="8">
    <source>
        <dbReference type="Proteomes" id="UP000585327"/>
    </source>
</evidence>
<evidence type="ECO:0000256" key="2">
    <source>
        <dbReference type="ARBA" id="ARBA00022980"/>
    </source>
</evidence>
<reference evidence="7 8" key="1">
    <citation type="submission" date="2020-06" db="EMBL/GenBank/DDBJ databases">
        <title>Dysbiosis in marine aquaculture revealed through microbiome analysis: reverse ecology for environmental sustainability.</title>
        <authorList>
            <person name="Haro-Moreno J.M."/>
            <person name="Coutinho F.H."/>
            <person name="Zaragoza-Solas A."/>
            <person name="Picazo A."/>
            <person name="Almagro-Moreno S."/>
            <person name="Lopez-Perez M."/>
        </authorList>
    </citation>
    <scope>NUCLEOTIDE SEQUENCE [LARGE SCALE GENOMIC DNA]</scope>
    <source>
        <strain evidence="7">MCMED-G42</strain>
    </source>
</reference>
<evidence type="ECO:0000313" key="7">
    <source>
        <dbReference type="EMBL" id="MBA4723601.1"/>
    </source>
</evidence>
<feature type="domain" description="KOW" evidence="6">
    <location>
        <begin position="7"/>
        <end position="34"/>
    </location>
</feature>
<dbReference type="GO" id="GO:0005840">
    <property type="term" value="C:ribosome"/>
    <property type="evidence" value="ECO:0007669"/>
    <property type="project" value="UniProtKB-KW"/>
</dbReference>
<dbReference type="InterPro" id="IPR008991">
    <property type="entry name" value="Translation_prot_SH3-like_sf"/>
</dbReference>
<sequence>MTNITTKLRTGDEVVVLAGRDVGKTGTLRKILKSKNKGIVTGVNMVKKHTKPNPEMGVTGGIVEQESSIDLSNLAIWNSKTKLKDKIAYSVDKEGKKIRLFKSNNKEIK</sequence>
<dbReference type="InterPro" id="IPR057264">
    <property type="entry name" value="Ribosomal_uL24_C"/>
</dbReference>
<evidence type="ECO:0000256" key="1">
    <source>
        <dbReference type="ARBA" id="ARBA00010618"/>
    </source>
</evidence>
<dbReference type="SMART" id="SM00739">
    <property type="entry name" value="KOW"/>
    <property type="match status" value="1"/>
</dbReference>
<comment type="subunit">
    <text evidence="5">Part of the 50S ribosomal subunit.</text>
</comment>
<dbReference type="EMBL" id="JACETM010000001">
    <property type="protein sequence ID" value="MBA4723601.1"/>
    <property type="molecule type" value="Genomic_DNA"/>
</dbReference>
<dbReference type="Pfam" id="PF17136">
    <property type="entry name" value="ribosomal_L24"/>
    <property type="match status" value="1"/>
</dbReference>
<keyword evidence="5" id="KW-0699">rRNA-binding</keyword>
<dbReference type="CDD" id="cd06089">
    <property type="entry name" value="KOW_RPL26"/>
    <property type="match status" value="1"/>
</dbReference>
<dbReference type="GO" id="GO:0006412">
    <property type="term" value="P:translation"/>
    <property type="evidence" value="ECO:0007669"/>
    <property type="project" value="UniProtKB-UniRule"/>
</dbReference>
<dbReference type="NCBIfam" id="TIGR01079">
    <property type="entry name" value="rplX_bact"/>
    <property type="match status" value="1"/>
</dbReference>
<gene>
    <name evidence="5 7" type="primary">rplX</name>
    <name evidence="7" type="ORF">H2021_00130</name>
</gene>
<accession>A0A838YQH6</accession>
<comment type="function">
    <text evidence="5">One of two assembly initiator proteins, it binds directly to the 5'-end of the 23S rRNA, where it nucleates assembly of the 50S subunit.</text>
</comment>
<keyword evidence="5" id="KW-0694">RNA-binding</keyword>